<protein>
    <recommendedName>
        <fullName evidence="4">DUF2975 family protein</fullName>
    </recommendedName>
</protein>
<sequence>MSARVLLLFLTLSVVLTVAVTMISAVAAIALPLLNESLLTSWSVVSGQGSEAVMVAEASQSSSVELTEGVLTVSTTTITFGFIRAMNILLVGGVVTAIIWSLRQVVSDIQSGRPFNSSSIRYLRRTGYLLALLPAWLFMEVFIRFYMFSPSAVSKADFYMTHIKFLTEDGAQYFIYPDFDMGYLVAGMFVLVIAQAFKVGHDLQLDSDEII</sequence>
<dbReference type="AlphaFoldDB" id="A0A316FC89"/>
<dbReference type="InterPro" id="IPR021354">
    <property type="entry name" value="DUF2975"/>
</dbReference>
<reference evidence="2 3" key="1">
    <citation type="submission" date="2018-05" db="EMBL/GenBank/DDBJ databases">
        <title>Genomic Encyclopedia of Type Strains, Phase IV (KMG-IV): sequencing the most valuable type-strain genomes for metagenomic binning, comparative biology and taxonomic classification.</title>
        <authorList>
            <person name="Goeker M."/>
        </authorList>
    </citation>
    <scope>NUCLEOTIDE SEQUENCE [LARGE SCALE GENOMIC DNA]</scope>
    <source>
        <strain evidence="2 3">DSM 25350</strain>
    </source>
</reference>
<dbReference type="RefSeq" id="WP_109765026.1">
    <property type="nucleotide sequence ID" value="NZ_QGGU01000016.1"/>
</dbReference>
<proteinExistence type="predicted"/>
<feature type="transmembrane region" description="Helical" evidence="1">
    <location>
        <begin position="181"/>
        <end position="197"/>
    </location>
</feature>
<organism evidence="2 3">
    <name type="scientific">Pleionea mediterranea</name>
    <dbReference type="NCBI Taxonomy" id="523701"/>
    <lineage>
        <taxon>Bacteria</taxon>
        <taxon>Pseudomonadati</taxon>
        <taxon>Pseudomonadota</taxon>
        <taxon>Gammaproteobacteria</taxon>
        <taxon>Oceanospirillales</taxon>
        <taxon>Pleioneaceae</taxon>
        <taxon>Pleionea</taxon>
    </lineage>
</organism>
<feature type="transmembrane region" description="Helical" evidence="1">
    <location>
        <begin position="82"/>
        <end position="106"/>
    </location>
</feature>
<gene>
    <name evidence="2" type="ORF">C8D97_1165</name>
</gene>
<dbReference type="Pfam" id="PF11188">
    <property type="entry name" value="DUF2975"/>
    <property type="match status" value="1"/>
</dbReference>
<keyword evidence="3" id="KW-1185">Reference proteome</keyword>
<evidence type="ECO:0000313" key="2">
    <source>
        <dbReference type="EMBL" id="PWK43591.1"/>
    </source>
</evidence>
<name>A0A316FC89_9GAMM</name>
<evidence type="ECO:0000256" key="1">
    <source>
        <dbReference type="SAM" id="Phobius"/>
    </source>
</evidence>
<evidence type="ECO:0000313" key="3">
    <source>
        <dbReference type="Proteomes" id="UP000245790"/>
    </source>
</evidence>
<keyword evidence="1" id="KW-0812">Transmembrane</keyword>
<accession>A0A316FC89</accession>
<keyword evidence="1" id="KW-1133">Transmembrane helix</keyword>
<dbReference type="EMBL" id="QGGU01000016">
    <property type="protein sequence ID" value="PWK43591.1"/>
    <property type="molecule type" value="Genomic_DNA"/>
</dbReference>
<dbReference type="OrthoDB" id="7063402at2"/>
<comment type="caution">
    <text evidence="2">The sequence shown here is derived from an EMBL/GenBank/DDBJ whole genome shotgun (WGS) entry which is preliminary data.</text>
</comment>
<dbReference type="Proteomes" id="UP000245790">
    <property type="component" value="Unassembled WGS sequence"/>
</dbReference>
<feature type="transmembrane region" description="Helical" evidence="1">
    <location>
        <begin position="127"/>
        <end position="147"/>
    </location>
</feature>
<evidence type="ECO:0008006" key="4">
    <source>
        <dbReference type="Google" id="ProtNLM"/>
    </source>
</evidence>
<keyword evidence="1" id="KW-0472">Membrane</keyword>